<accession>A0A1A7VK35</accession>
<evidence type="ECO:0000259" key="3">
    <source>
        <dbReference type="Pfam" id="PF12887"/>
    </source>
</evidence>
<dbReference type="InterPro" id="IPR024288">
    <property type="entry name" value="SICA_C"/>
</dbReference>
<feature type="domain" description="Schizont-infected cell agglutination extracellular beta" evidence="1">
    <location>
        <begin position="764"/>
        <end position="929"/>
    </location>
</feature>
<dbReference type="EMBL" id="CWHQ02000005">
    <property type="protein sequence ID" value="SBO22301.1"/>
    <property type="molecule type" value="Genomic_DNA"/>
</dbReference>
<feature type="domain" description="Schizont-infected cell agglutination extracellular beta" evidence="1">
    <location>
        <begin position="983"/>
        <end position="1167"/>
    </location>
</feature>
<name>A0A1A7VK35_PLAKH</name>
<organism evidence="4 5">
    <name type="scientific">Plasmodium knowlesi (strain H)</name>
    <dbReference type="NCBI Taxonomy" id="5851"/>
    <lineage>
        <taxon>Eukaryota</taxon>
        <taxon>Sar</taxon>
        <taxon>Alveolata</taxon>
        <taxon>Apicomplexa</taxon>
        <taxon>Aconoidasida</taxon>
        <taxon>Haemosporida</taxon>
        <taxon>Plasmodiidae</taxon>
        <taxon>Plasmodium</taxon>
        <taxon>Plasmodium (Plasmodium)</taxon>
    </lineage>
</organism>
<reference evidence="5" key="1">
    <citation type="submission" date="2016-05" db="EMBL/GenBank/DDBJ databases">
        <authorList>
            <person name="Sharaf H."/>
        </authorList>
    </citation>
    <scope>NUCLEOTIDE SEQUENCE [LARGE SCALE GENOMIC DNA]</scope>
    <source>
        <strain evidence="5">H</strain>
    </source>
</reference>
<protein>
    <submittedName>
        <fullName evidence="4">SICAvar, type I</fullName>
    </submittedName>
</protein>
<dbReference type="InterPro" id="IPR024290">
    <property type="entry name" value="SICA_extracell_a"/>
</dbReference>
<evidence type="ECO:0000259" key="1">
    <source>
        <dbReference type="Pfam" id="PF12878"/>
    </source>
</evidence>
<feature type="domain" description="Schizont-infected cell agglutination extracellular alpha" evidence="3">
    <location>
        <begin position="15"/>
        <end position="206"/>
    </location>
</feature>
<proteinExistence type="predicted"/>
<feature type="domain" description="Schizont-infected cell agglutination extracellular beta" evidence="1">
    <location>
        <begin position="1875"/>
        <end position="2065"/>
    </location>
</feature>
<dbReference type="Pfam" id="PF12887">
    <property type="entry name" value="SICA_alpha"/>
    <property type="match status" value="1"/>
</dbReference>
<feature type="domain" description="Schizont-infected cell agglutination extracellular beta" evidence="1">
    <location>
        <begin position="528"/>
        <end position="695"/>
    </location>
</feature>
<feature type="domain" description="Schizont-infected cell agglutination extracellular beta" evidence="1">
    <location>
        <begin position="1644"/>
        <end position="1832"/>
    </location>
</feature>
<dbReference type="Proteomes" id="UP000182128">
    <property type="component" value="Unassembled WGS sequence"/>
</dbReference>
<evidence type="ECO:0000313" key="5">
    <source>
        <dbReference type="Proteomes" id="UP000182128"/>
    </source>
</evidence>
<dbReference type="Pfam" id="PF12879">
    <property type="entry name" value="SICA_C"/>
    <property type="match status" value="1"/>
</dbReference>
<dbReference type="Pfam" id="PF12878">
    <property type="entry name" value="SICA_beta"/>
    <property type="match status" value="8"/>
</dbReference>
<evidence type="ECO:0000259" key="2">
    <source>
        <dbReference type="Pfam" id="PF12879"/>
    </source>
</evidence>
<feature type="domain" description="Schizont-infected cell agglutination extracellular beta" evidence="1">
    <location>
        <begin position="1209"/>
        <end position="1376"/>
    </location>
</feature>
<evidence type="ECO:0000313" key="4">
    <source>
        <dbReference type="EMBL" id="SBO22301.1"/>
    </source>
</evidence>
<feature type="domain" description="Schizont-infected cell agglutination extracellular beta" evidence="1">
    <location>
        <begin position="333"/>
        <end position="486"/>
    </location>
</feature>
<sequence length="2266" mass="251239">MASGAGPGGQSGSPLLEAWMKTIVHNNGRPLTDPQEIIKKMEATLRKTWEELARWLGHEGSNEIGSLCANAGGSGGSLTHEGEYLKNLCKGIAEIRYFMSGVETKRTIGKSGRGTADDDGPVYVKLTDDKAYPRCVVGAVALSDLYSDHCHLDKVIDYVSDNVEGNLMPHVGKGLDVEMIKKCAGKVDEAALFFGRSVLGDTIKEWAKGNRGNTGPGRIRTPWSYWPRVCKKPKPGTDGHDAGKKENLERNKASLVKFTVGENTQSSTSNASSTMEDILTKPELTLNKDVIKQAFTAALSNGTPFDAAALTQTLKEETDKKFAEACMKKEGQSLCERLKCAKTHWELSNNGQVQGQKGDFWEGHVKGKLNDALNTASNTGSGATSTYCNDEKLDTANKEACKLFTAKLEQIYQNKNGSVGDQLSDQIIKCVLLNAYAKKLKEEAKLKGYCDINDGIEKAFQTATNATSGNNVPCQWDENDYEKCSITTSGSSTADQVKDKVEKMLEDNPQTKDPQIQKTLSDFNTNSTLCERVKCAANWYKINKGSGGTSNDWVNKMWEEGVQKDVTSLGKDMSNNDNKTLDKHCDGLDYKKKEVCLLFAKGLHHMYNKTNNDGNDPMKLLKRTMMCAALNAYAKKLKDEAKGKTSCSIEGGISKAFTESSASMGNGVSPCTDPKSPGCFECKWERNGNFDDCSITTNGQTTGKIEVKDKLTTFLENDSTGLKESLDKICENVNSKLKKMFEDEDTGLTESLDKICLPCLDKENLCERAECVMGRWKANGNGQPRNHPWKDGVESELTELSQKIQDKKGKVEKHCSTFKEEEKTVCEFIAAGLESIYEIKANTSGKGGKSTKKDLEDQLFKRTMRCVLLNAFADKLEALPCADEKKVKDAIDKAFLQSGNIKDQTSPCKDDGDKCFKCERFNAYKTCQIKENSSSGSSTEGENLKGKIDPILNQVDEDDTSSLTKKSLTKTICKPCTGENNGNFCQELQCVVEKLGKRKYGSPTGTTPSWESMKDDFEKELKALLDGMKKPENQKAVATKYCTADKDGNNWSERDAHGVANRGACELVAAGLKHISSIQHEYKSMGSKKPEENENPYDNQEFHQFAACLMLKSVVQKMKEQSPICYIEPGINKAFDSVKDIIGDCKNGRPCIECKLDDYDQLNDCKISDQDNDKVKPKLEALLIDNEYKTNVEETLSPITTTAGNSSSTLCLRLQCLAPRVQASNNASTFWDKEGGEVANLWTELSQAMNANGGKDNGNGHCNKVDVNRDPTNPERKACNYLHAGLRTIYNGSTASSTPSSGTISLKDNPLLRQIVGCFLLHSYAKHMKDNAKCLVESGIKKAFKVGGEILKGTCNGTEPCVPCQWDEDKYESCEININGTNKTPAKNKLQHVKDKIETTATATLTEINKMDKLCDYIKCAAPNWFKSKLPTATTGGGTPGTPTKTWCDFWNEGAKTTLQSMFQEIKEKGNDTSMANTNYATCQSFGDGNEHSVERKACNHIAEGLKYLKNKIESGNDERLQRAVGCIALNLYADQIVAKSQDKCPIDESKIQRMFDYWNRINSPCKALNNNGCFKCERRKNFNDCELSVSNTLVDTTSTQPTGQICNDNGENKKVQTQMNELLKESNNPQVKSTLSTITNMDTFCSKMQCAAKKWKAAQNKNTQHNSVQSTDVKWNDIQDEVKTELNKILGHITDDNNWKSVAKYCKGDIGPSTDDTPGEKKAKQKACKLFASGLKHISDIKNNNKGQEHAVPLKQTMMCAALNLYADQLINKAKKQCPLDNKKLEEAINHAFSESNNIMKNGGTSCNTQGNNSCFVCNRQDKNDFANCQIGNNSNDKVGDKMTELLDKEDQSNTTKSNNNQEKTLEKINKIETFCTQVQCAIKQYGKNNNKEDQNGTVTWTNIENDAKDELTELIQHMTEGQTKGDLSKYCNKDEEWSKLGHKRSKTNKAACLLFASGLEHIYTHGNGQKNGHIKGQFNGPSFEQTMGCLFLKEYAKQLKDLAKEKKKGHSWVHPLCDIDDGINHAFGKSGEIMKESPQCKNTNDPNSCFECKLNEGYINCKIGTEEVKPKVKPLLEDNKEHMQQTLENTVCPILLTDLLTPFVPLAPVSIGLSAMAYYLWKYFGPLGKGGPRFRRSPTEIPGPSVQEQVLDHVQQDSSHEYQLVKERKPRSAPTRTKRSGRVNRRTIIEIHFEVLDECQKGDTQLNQKDFLELLVQEFMGSEFMEEEHVPMEEVLMEAVPMESVPMELVPIEEVPSLGSGLLV</sequence>
<dbReference type="InterPro" id="IPR024285">
    <property type="entry name" value="SICA_extracell_b"/>
</dbReference>
<feature type="domain" description="Schizont-infected cell agglutination C-terminal" evidence="2">
    <location>
        <begin position="2124"/>
        <end position="2264"/>
    </location>
</feature>
<gene>
    <name evidence="4" type="ORF">PKNA1_C2_0822100</name>
</gene>
<feature type="domain" description="Schizont-infected cell agglutination extracellular beta" evidence="1">
    <location>
        <begin position="1413"/>
        <end position="1587"/>
    </location>
</feature>